<reference evidence="2" key="1">
    <citation type="submission" date="2016-05" db="EMBL/GenBank/DDBJ databases">
        <authorList>
            <person name="Lavstsen T."/>
            <person name="Jespersen J.S."/>
        </authorList>
    </citation>
    <scope>NUCLEOTIDE SEQUENCE</scope>
    <source>
        <tissue evidence="2">Brain</tissue>
    </source>
</reference>
<name>A0A1A8FFL8_9TELE</name>
<gene>
    <name evidence="2" type="primary">Nfu_g_1_004913</name>
</gene>
<evidence type="ECO:0000313" key="2">
    <source>
        <dbReference type="EMBL" id="SBQ57576.1"/>
    </source>
</evidence>
<accession>A0A1A8FFL8</accession>
<evidence type="ECO:0000256" key="1">
    <source>
        <dbReference type="SAM" id="SignalP"/>
    </source>
</evidence>
<keyword evidence="1" id="KW-0732">Signal</keyword>
<dbReference type="AlphaFoldDB" id="A0A1A8FFL8"/>
<organism evidence="2">
    <name type="scientific">Nothobranchius korthausae</name>
    <dbReference type="NCBI Taxonomy" id="1143690"/>
    <lineage>
        <taxon>Eukaryota</taxon>
        <taxon>Metazoa</taxon>
        <taxon>Chordata</taxon>
        <taxon>Craniata</taxon>
        <taxon>Vertebrata</taxon>
        <taxon>Euteleostomi</taxon>
        <taxon>Actinopterygii</taxon>
        <taxon>Neopterygii</taxon>
        <taxon>Teleostei</taxon>
        <taxon>Neoteleostei</taxon>
        <taxon>Acanthomorphata</taxon>
        <taxon>Ovalentaria</taxon>
        <taxon>Atherinomorphae</taxon>
        <taxon>Cyprinodontiformes</taxon>
        <taxon>Nothobranchiidae</taxon>
        <taxon>Nothobranchius</taxon>
    </lineage>
</organism>
<protein>
    <submittedName>
        <fullName evidence="2">Uncharacterized protein</fullName>
    </submittedName>
</protein>
<feature type="signal peptide" evidence="1">
    <location>
        <begin position="1"/>
        <end position="22"/>
    </location>
</feature>
<reference evidence="2" key="2">
    <citation type="submission" date="2016-06" db="EMBL/GenBank/DDBJ databases">
        <title>The genome of a short-lived fish provides insights into sex chromosome evolution and the genetic control of aging.</title>
        <authorList>
            <person name="Reichwald K."/>
            <person name="Felder M."/>
            <person name="Petzold A."/>
            <person name="Koch P."/>
            <person name="Groth M."/>
            <person name="Platzer M."/>
        </authorList>
    </citation>
    <scope>NUCLEOTIDE SEQUENCE</scope>
    <source>
        <tissue evidence="2">Brain</tissue>
    </source>
</reference>
<feature type="chain" id="PRO_5008369873" evidence="1">
    <location>
        <begin position="23"/>
        <end position="59"/>
    </location>
</feature>
<dbReference type="EMBL" id="HAEB01011049">
    <property type="protein sequence ID" value="SBQ57576.1"/>
    <property type="molecule type" value="Transcribed_RNA"/>
</dbReference>
<proteinExistence type="predicted"/>
<sequence>MQVFNVLFLLLVLAATLAPVYAAKPAVSELAYKSSAQIWGYERLPGIKAQPRRVMSYTS</sequence>